<evidence type="ECO:0000313" key="2">
    <source>
        <dbReference type="Proteomes" id="UP001207468"/>
    </source>
</evidence>
<keyword evidence="2" id="KW-1185">Reference proteome</keyword>
<sequence>MSDLCGNPAAEAGEALIPRKRKFDRSKICVKCKTNPGNLVIRHSVYCRDCFTSLITAKFRQALEPHINHASTGPRRGALNPSGGLLVAFSGGSGSSVLLDLVHRTYCTNVGSDELKGGREHPRKDRVWKRIHVCYVETSDVFPETSDRTARMREAVARYEGCEFIPLRVQDAFDRSWWERVSGDLSVLPVDLCRGEPVPIDALKAHLRALPTATAVLYTLSTLTRLLLLYTAYSIGASHLVLGTSLTSLSISLISSISQGGGFVVPQAIQEEWIPPFIKRIPGATSWSGEVRLIRPLRDVGMKECTAWVWWHQLWVVGKQRIPISEKTIGKITNDFIIGLERDYLSTVSTVVKTVGKLAPKGKPGLRCVLCELPTQQSAQGWKARTSIHAFEDAASPEDVPTPLLAFLCYPCHTTLTSKSSRSSKSRNLKSSSPTSEPSSTLNLPTWGAARLACGIGDEESTSSSANEIWVTKKLDTDLMKSLVGEFMLDER</sequence>
<accession>A0ACC0ULN9</accession>
<dbReference type="Proteomes" id="UP001207468">
    <property type="component" value="Unassembled WGS sequence"/>
</dbReference>
<protein>
    <submittedName>
        <fullName evidence="1">Uncharacterized protein</fullName>
    </submittedName>
</protein>
<proteinExistence type="predicted"/>
<dbReference type="EMBL" id="JAGFNK010000013">
    <property type="protein sequence ID" value="KAI9512022.1"/>
    <property type="molecule type" value="Genomic_DNA"/>
</dbReference>
<name>A0ACC0ULN9_9AGAM</name>
<organism evidence="1 2">
    <name type="scientific">Russula earlei</name>
    <dbReference type="NCBI Taxonomy" id="71964"/>
    <lineage>
        <taxon>Eukaryota</taxon>
        <taxon>Fungi</taxon>
        <taxon>Dikarya</taxon>
        <taxon>Basidiomycota</taxon>
        <taxon>Agaricomycotina</taxon>
        <taxon>Agaricomycetes</taxon>
        <taxon>Russulales</taxon>
        <taxon>Russulaceae</taxon>
        <taxon>Russula</taxon>
    </lineage>
</organism>
<gene>
    <name evidence="1" type="ORF">F5148DRAFT_1165690</name>
</gene>
<comment type="caution">
    <text evidence="1">The sequence shown here is derived from an EMBL/GenBank/DDBJ whole genome shotgun (WGS) entry which is preliminary data.</text>
</comment>
<evidence type="ECO:0000313" key="1">
    <source>
        <dbReference type="EMBL" id="KAI9512022.1"/>
    </source>
</evidence>
<reference evidence="1" key="1">
    <citation type="submission" date="2021-03" db="EMBL/GenBank/DDBJ databases">
        <title>Evolutionary priming and transition to the ectomycorrhizal habit in an iconic lineage of mushroom-forming fungi: is preadaptation a requirement?</title>
        <authorList>
            <consortium name="DOE Joint Genome Institute"/>
            <person name="Looney B.P."/>
            <person name="Miyauchi S."/>
            <person name="Morin E."/>
            <person name="Drula E."/>
            <person name="Courty P.E."/>
            <person name="Chicoki N."/>
            <person name="Fauchery L."/>
            <person name="Kohler A."/>
            <person name="Kuo A."/>
            <person name="LaButti K."/>
            <person name="Pangilinan J."/>
            <person name="Lipzen A."/>
            <person name="Riley R."/>
            <person name="Andreopoulos W."/>
            <person name="He G."/>
            <person name="Johnson J."/>
            <person name="Barry K.W."/>
            <person name="Grigoriev I.V."/>
            <person name="Nagy L."/>
            <person name="Hibbett D."/>
            <person name="Henrissat B."/>
            <person name="Matheny P.B."/>
            <person name="Labbe J."/>
            <person name="Martin A.F."/>
        </authorList>
    </citation>
    <scope>NUCLEOTIDE SEQUENCE</scope>
    <source>
        <strain evidence="1">BPL698</strain>
    </source>
</reference>